<evidence type="ECO:0000259" key="1">
    <source>
        <dbReference type="Pfam" id="PF07686"/>
    </source>
</evidence>
<dbReference type="GeneTree" id="ENSGT00950000185155"/>
<sequence length="192" mass="20831">MLILASPGGIGAAAQPAGWVPQLAGAGCQSDPRFLSPAGAYGQEWGVAFAPRPLDGWVGSCVTIPRSFTYPAGWTVSAVSWTRDWDQTVYHHLDEGRDHAAFKGRARYLGDLQHNCSLRVAGLHPSDQGTYRFQFDVAGEGSNNKWTSDPGQRLNVSLVTNFRPTHTPHFCLALKSKLIELGVRTPGFSPQL</sequence>
<evidence type="ECO:0000313" key="2">
    <source>
        <dbReference type="Ensembl" id="ENSTMTP00000016352.1"/>
    </source>
</evidence>
<dbReference type="PANTHER" id="PTHR46013:SF4">
    <property type="entry name" value="B-CELL RECEPTOR CD22-RELATED"/>
    <property type="match status" value="1"/>
</dbReference>
<accession>A0A674J8V2</accession>
<reference evidence="2" key="2">
    <citation type="submission" date="2025-09" db="UniProtKB">
        <authorList>
            <consortium name="Ensembl"/>
        </authorList>
    </citation>
    <scope>IDENTIFICATION</scope>
</reference>
<dbReference type="InterPro" id="IPR036179">
    <property type="entry name" value="Ig-like_dom_sf"/>
</dbReference>
<dbReference type="InterPro" id="IPR013783">
    <property type="entry name" value="Ig-like_fold"/>
</dbReference>
<dbReference type="InterPro" id="IPR013106">
    <property type="entry name" value="Ig_V-set"/>
</dbReference>
<dbReference type="Pfam" id="PF07686">
    <property type="entry name" value="V-set"/>
    <property type="match status" value="1"/>
</dbReference>
<protein>
    <recommendedName>
        <fullName evidence="1">Immunoglobulin V-set domain-containing protein</fullName>
    </recommendedName>
</protein>
<dbReference type="Gene3D" id="2.60.40.10">
    <property type="entry name" value="Immunoglobulins"/>
    <property type="match status" value="1"/>
</dbReference>
<dbReference type="SUPFAM" id="SSF48726">
    <property type="entry name" value="Immunoglobulin"/>
    <property type="match status" value="1"/>
</dbReference>
<dbReference type="Proteomes" id="UP000472274">
    <property type="component" value="Unplaced"/>
</dbReference>
<organism evidence="2 3">
    <name type="scientific">Terrapene triunguis</name>
    <name type="common">Three-toed box turtle</name>
    <dbReference type="NCBI Taxonomy" id="2587831"/>
    <lineage>
        <taxon>Eukaryota</taxon>
        <taxon>Metazoa</taxon>
        <taxon>Chordata</taxon>
        <taxon>Craniata</taxon>
        <taxon>Vertebrata</taxon>
        <taxon>Euteleostomi</taxon>
        <taxon>Archelosauria</taxon>
        <taxon>Testudinata</taxon>
        <taxon>Testudines</taxon>
        <taxon>Cryptodira</taxon>
        <taxon>Durocryptodira</taxon>
        <taxon>Testudinoidea</taxon>
        <taxon>Emydidae</taxon>
        <taxon>Terrapene</taxon>
    </lineage>
</organism>
<keyword evidence="3" id="KW-1185">Reference proteome</keyword>
<name>A0A674J8V2_9SAUR</name>
<evidence type="ECO:0000313" key="3">
    <source>
        <dbReference type="Proteomes" id="UP000472274"/>
    </source>
</evidence>
<feature type="domain" description="Immunoglobulin V-set" evidence="1">
    <location>
        <begin position="51"/>
        <end position="156"/>
    </location>
</feature>
<dbReference type="PANTHER" id="PTHR46013">
    <property type="entry name" value="VASCULAR CELL ADHESION MOLECULE 1"/>
    <property type="match status" value="1"/>
</dbReference>
<dbReference type="InParanoid" id="A0A674J8V2"/>
<proteinExistence type="predicted"/>
<dbReference type="Ensembl" id="ENSTMTT00000016937.1">
    <property type="protein sequence ID" value="ENSTMTP00000016352.1"/>
    <property type="gene ID" value="ENSTMTG00000011974.1"/>
</dbReference>
<reference evidence="2" key="1">
    <citation type="submission" date="2025-08" db="UniProtKB">
        <authorList>
            <consortium name="Ensembl"/>
        </authorList>
    </citation>
    <scope>IDENTIFICATION</scope>
</reference>
<dbReference type="AlphaFoldDB" id="A0A674J8V2"/>